<gene>
    <name evidence="2" type="ORF">L227DRAFT_417289</name>
</gene>
<evidence type="ECO:0000313" key="3">
    <source>
        <dbReference type="Proteomes" id="UP000313359"/>
    </source>
</evidence>
<dbReference type="Proteomes" id="UP000313359">
    <property type="component" value="Unassembled WGS sequence"/>
</dbReference>
<protein>
    <submittedName>
        <fullName evidence="2">Uncharacterized protein</fullName>
    </submittedName>
</protein>
<accession>A0A5C2SIY9</accession>
<feature type="compositionally biased region" description="Basic and acidic residues" evidence="1">
    <location>
        <begin position="20"/>
        <end position="32"/>
    </location>
</feature>
<dbReference type="EMBL" id="ML122257">
    <property type="protein sequence ID" value="RPD63197.1"/>
    <property type="molecule type" value="Genomic_DNA"/>
</dbReference>
<feature type="region of interest" description="Disordered" evidence="1">
    <location>
        <begin position="1"/>
        <end position="39"/>
    </location>
</feature>
<evidence type="ECO:0000313" key="2">
    <source>
        <dbReference type="EMBL" id="RPD63197.1"/>
    </source>
</evidence>
<name>A0A5C2SIY9_9APHY</name>
<dbReference type="AlphaFoldDB" id="A0A5C2SIY9"/>
<evidence type="ECO:0000256" key="1">
    <source>
        <dbReference type="SAM" id="MobiDB-lite"/>
    </source>
</evidence>
<feature type="compositionally biased region" description="Polar residues" evidence="1">
    <location>
        <begin position="1"/>
        <end position="14"/>
    </location>
</feature>
<sequence length="112" mass="11875">MPLSDNQYAAQRSGTGPDRGSSESKPQGEGEKTGGSCRPQGAMYVCHRMLSQMSDAARPPSITGLSFSEVARQDGQRVRAPCTVCPCRAGGGGGGHVHRRHALVHSDRKQLD</sequence>
<keyword evidence="3" id="KW-1185">Reference proteome</keyword>
<proteinExistence type="predicted"/>
<organism evidence="2 3">
    <name type="scientific">Lentinus tigrinus ALCF2SS1-6</name>
    <dbReference type="NCBI Taxonomy" id="1328759"/>
    <lineage>
        <taxon>Eukaryota</taxon>
        <taxon>Fungi</taxon>
        <taxon>Dikarya</taxon>
        <taxon>Basidiomycota</taxon>
        <taxon>Agaricomycotina</taxon>
        <taxon>Agaricomycetes</taxon>
        <taxon>Polyporales</taxon>
        <taxon>Polyporaceae</taxon>
        <taxon>Lentinus</taxon>
    </lineage>
</organism>
<reference evidence="2" key="1">
    <citation type="journal article" date="2018" name="Genome Biol. Evol.">
        <title>Genomics and development of Lentinus tigrinus, a white-rot wood-decaying mushroom with dimorphic fruiting bodies.</title>
        <authorList>
            <person name="Wu B."/>
            <person name="Xu Z."/>
            <person name="Knudson A."/>
            <person name="Carlson A."/>
            <person name="Chen N."/>
            <person name="Kovaka S."/>
            <person name="LaButti K."/>
            <person name="Lipzen A."/>
            <person name="Pennachio C."/>
            <person name="Riley R."/>
            <person name="Schakwitz W."/>
            <person name="Umezawa K."/>
            <person name="Ohm R.A."/>
            <person name="Grigoriev I.V."/>
            <person name="Nagy L.G."/>
            <person name="Gibbons J."/>
            <person name="Hibbett D."/>
        </authorList>
    </citation>
    <scope>NUCLEOTIDE SEQUENCE [LARGE SCALE GENOMIC DNA]</scope>
    <source>
        <strain evidence="2">ALCF2SS1-6</strain>
    </source>
</reference>